<protein>
    <submittedName>
        <fullName evidence="6">Putative exported protein</fullName>
    </submittedName>
</protein>
<evidence type="ECO:0000256" key="3">
    <source>
        <dbReference type="PROSITE-ProRule" id="PRU00567"/>
    </source>
</evidence>
<feature type="repeat" description="MAP" evidence="3">
    <location>
        <begin position="40"/>
        <end position="144"/>
    </location>
</feature>
<evidence type="ECO:0000259" key="5">
    <source>
        <dbReference type="PROSITE" id="PS51223"/>
    </source>
</evidence>
<keyword evidence="7" id="KW-1185">Reference proteome</keyword>
<dbReference type="PROSITE" id="PS51223">
    <property type="entry name" value="MAP"/>
    <property type="match status" value="1"/>
</dbReference>
<dbReference type="AlphaFoldDB" id="A0A7U7PXT3"/>
<comment type="caution">
    <text evidence="6">The sequence shown here is derived from an EMBL/GenBank/DDBJ whole genome shotgun (WGS) entry which is preliminary data.</text>
</comment>
<gene>
    <name evidence="6" type="ORF">BN1326_60094</name>
</gene>
<dbReference type="RefSeq" id="WP_031787321.1">
    <property type="nucleotide sequence ID" value="NZ_AP018562.1"/>
</dbReference>
<name>A0A7U7PXT3_9STAP</name>
<keyword evidence="1 4" id="KW-0732">Signal</keyword>
<dbReference type="Proteomes" id="UP000236509">
    <property type="component" value="Unassembled WGS sequence"/>
</dbReference>
<proteinExistence type="predicted"/>
<feature type="chain" id="PRO_5030643136" evidence="4">
    <location>
        <begin position="31"/>
        <end position="144"/>
    </location>
</feature>
<feature type="signal peptide" evidence="4">
    <location>
        <begin position="1"/>
        <end position="30"/>
    </location>
</feature>
<organism evidence="6 7">
    <name type="scientific">Staphylococcus argenteus</name>
    <dbReference type="NCBI Taxonomy" id="985002"/>
    <lineage>
        <taxon>Bacteria</taxon>
        <taxon>Bacillati</taxon>
        <taxon>Bacillota</taxon>
        <taxon>Bacilli</taxon>
        <taxon>Bacillales</taxon>
        <taxon>Staphylococcaceae</taxon>
        <taxon>Staphylococcus</taxon>
    </lineage>
</organism>
<feature type="domain" description="MAP" evidence="5">
    <location>
        <begin position="40"/>
        <end position="144"/>
    </location>
</feature>
<dbReference type="Pfam" id="PF03642">
    <property type="entry name" value="MAP"/>
    <property type="match status" value="1"/>
</dbReference>
<evidence type="ECO:0000313" key="7">
    <source>
        <dbReference type="Proteomes" id="UP000236509"/>
    </source>
</evidence>
<dbReference type="EMBL" id="CVOU01000018">
    <property type="protein sequence ID" value="CRI25446.1"/>
    <property type="molecule type" value="Genomic_DNA"/>
</dbReference>
<keyword evidence="2" id="KW-0677">Repeat</keyword>
<evidence type="ECO:0000256" key="2">
    <source>
        <dbReference type="ARBA" id="ARBA00022737"/>
    </source>
</evidence>
<reference evidence="6 7" key="1">
    <citation type="submission" date="2015-04" db="EMBL/GenBank/DDBJ databases">
        <authorList>
            <person name="Cao L."/>
            <person name="Gao C.H."/>
        </authorList>
    </citation>
    <scope>NUCLEOTIDE SEQUENCE [LARGE SCALE GENOMIC DNA]</scope>
    <source>
        <strain evidence="6 7">SH3</strain>
    </source>
</reference>
<sequence>MKLKSFMTATLAIGVLATGGVAIASNEVSAAQKDNQPATQKVEDFDNVPYTITVDGTIAFNQSHFKFKKNSQLSYLDLGNKVKAALNDERGVTSKNIRNAKSAVYTITWKDGSKKEVDLMKDSYPANLFDASSIKQIDINVKTK</sequence>
<evidence type="ECO:0000256" key="1">
    <source>
        <dbReference type="ARBA" id="ARBA00022729"/>
    </source>
</evidence>
<accession>A0A7U7PXT3</accession>
<evidence type="ECO:0000256" key="4">
    <source>
        <dbReference type="SAM" id="SignalP"/>
    </source>
</evidence>
<dbReference type="Gene3D" id="3.10.20.120">
    <property type="match status" value="1"/>
</dbReference>
<dbReference type="InterPro" id="IPR005298">
    <property type="entry name" value="MAP_dom"/>
</dbReference>
<evidence type="ECO:0000313" key="6">
    <source>
        <dbReference type="EMBL" id="CRI25446.1"/>
    </source>
</evidence>